<accession>A0ABN2M075</accession>
<dbReference type="EMBL" id="BAAANJ010000004">
    <property type="protein sequence ID" value="GAA1805067.1"/>
    <property type="molecule type" value="Genomic_DNA"/>
</dbReference>
<feature type="compositionally biased region" description="Acidic residues" evidence="1">
    <location>
        <begin position="39"/>
        <end position="57"/>
    </location>
</feature>
<sequence length="63" mass="7009">MTNNEDLERDRRPKPHPGNHTVPATDRQVDGEIERGDDVNDLDADNAVEDDMIETVDPDNAPA</sequence>
<keyword evidence="3" id="KW-1185">Reference proteome</keyword>
<evidence type="ECO:0008006" key="4">
    <source>
        <dbReference type="Google" id="ProtNLM"/>
    </source>
</evidence>
<reference evidence="2 3" key="1">
    <citation type="journal article" date="2019" name="Int. J. Syst. Evol. Microbiol.">
        <title>The Global Catalogue of Microorganisms (GCM) 10K type strain sequencing project: providing services to taxonomists for standard genome sequencing and annotation.</title>
        <authorList>
            <consortium name="The Broad Institute Genomics Platform"/>
            <consortium name="The Broad Institute Genome Sequencing Center for Infectious Disease"/>
            <person name="Wu L."/>
            <person name="Ma J."/>
        </authorList>
    </citation>
    <scope>NUCLEOTIDE SEQUENCE [LARGE SCALE GENOMIC DNA]</scope>
    <source>
        <strain evidence="2 3">JCM 14322</strain>
    </source>
</reference>
<gene>
    <name evidence="2" type="ORF">GCM10009749_11470</name>
</gene>
<evidence type="ECO:0000313" key="3">
    <source>
        <dbReference type="Proteomes" id="UP001500002"/>
    </source>
</evidence>
<feature type="compositionally biased region" description="Basic and acidic residues" evidence="1">
    <location>
        <begin position="27"/>
        <end position="38"/>
    </location>
</feature>
<feature type="compositionally biased region" description="Basic and acidic residues" evidence="1">
    <location>
        <begin position="1"/>
        <end position="11"/>
    </location>
</feature>
<protein>
    <recommendedName>
        <fullName evidence="4">Multidrug transporter</fullName>
    </recommendedName>
</protein>
<evidence type="ECO:0000313" key="2">
    <source>
        <dbReference type="EMBL" id="GAA1805067.1"/>
    </source>
</evidence>
<proteinExistence type="predicted"/>
<dbReference type="Proteomes" id="UP001500002">
    <property type="component" value="Unassembled WGS sequence"/>
</dbReference>
<feature type="region of interest" description="Disordered" evidence="1">
    <location>
        <begin position="1"/>
        <end position="63"/>
    </location>
</feature>
<organism evidence="2 3">
    <name type="scientific">Agromyces neolithicus</name>
    <dbReference type="NCBI Taxonomy" id="269420"/>
    <lineage>
        <taxon>Bacteria</taxon>
        <taxon>Bacillati</taxon>
        <taxon>Actinomycetota</taxon>
        <taxon>Actinomycetes</taxon>
        <taxon>Micrococcales</taxon>
        <taxon>Microbacteriaceae</taxon>
        <taxon>Agromyces</taxon>
    </lineage>
</organism>
<evidence type="ECO:0000256" key="1">
    <source>
        <dbReference type="SAM" id="MobiDB-lite"/>
    </source>
</evidence>
<dbReference type="RefSeq" id="WP_344294352.1">
    <property type="nucleotide sequence ID" value="NZ_BAAANJ010000004.1"/>
</dbReference>
<comment type="caution">
    <text evidence="2">The sequence shown here is derived from an EMBL/GenBank/DDBJ whole genome shotgun (WGS) entry which is preliminary data.</text>
</comment>
<name>A0ABN2M075_9MICO</name>